<evidence type="ECO:0000256" key="1">
    <source>
        <dbReference type="SAM" id="Coils"/>
    </source>
</evidence>
<protein>
    <submittedName>
        <fullName evidence="3">Uncharacterized protein</fullName>
    </submittedName>
</protein>
<feature type="region of interest" description="Disordered" evidence="2">
    <location>
        <begin position="413"/>
        <end position="438"/>
    </location>
</feature>
<dbReference type="OrthoDB" id="4203839at2759"/>
<dbReference type="GeneID" id="34565210"/>
<feature type="compositionally biased region" description="Polar residues" evidence="2">
    <location>
        <begin position="677"/>
        <end position="695"/>
    </location>
</feature>
<feature type="region of interest" description="Disordered" evidence="2">
    <location>
        <begin position="92"/>
        <end position="171"/>
    </location>
</feature>
<evidence type="ECO:0000313" key="3">
    <source>
        <dbReference type="EMBL" id="OHE92632.1"/>
    </source>
</evidence>
<accession>A0A1G4AU97</accession>
<feature type="compositionally biased region" description="Polar residues" evidence="2">
    <location>
        <begin position="123"/>
        <end position="134"/>
    </location>
</feature>
<feature type="compositionally biased region" description="Polar residues" evidence="2">
    <location>
        <begin position="417"/>
        <end position="428"/>
    </location>
</feature>
<dbReference type="Proteomes" id="UP000176998">
    <property type="component" value="Unassembled WGS sequence"/>
</dbReference>
<feature type="region of interest" description="Disordered" evidence="2">
    <location>
        <begin position="1"/>
        <end position="59"/>
    </location>
</feature>
<evidence type="ECO:0000313" key="4">
    <source>
        <dbReference type="Proteomes" id="UP000176998"/>
    </source>
</evidence>
<dbReference type="EMBL" id="MJBS01000142">
    <property type="protein sequence ID" value="OHE92632.1"/>
    <property type="molecule type" value="Genomic_DNA"/>
</dbReference>
<organism evidence="3 4">
    <name type="scientific">Colletotrichum orchidophilum</name>
    <dbReference type="NCBI Taxonomy" id="1209926"/>
    <lineage>
        <taxon>Eukaryota</taxon>
        <taxon>Fungi</taxon>
        <taxon>Dikarya</taxon>
        <taxon>Ascomycota</taxon>
        <taxon>Pezizomycotina</taxon>
        <taxon>Sordariomycetes</taxon>
        <taxon>Hypocreomycetidae</taxon>
        <taxon>Glomerellales</taxon>
        <taxon>Glomerellaceae</taxon>
        <taxon>Colletotrichum</taxon>
    </lineage>
</organism>
<name>A0A1G4AU97_9PEZI</name>
<proteinExistence type="predicted"/>
<dbReference type="RefSeq" id="XP_022469801.1">
    <property type="nucleotide sequence ID" value="XM_022623700.1"/>
</dbReference>
<feature type="region of interest" description="Disordered" evidence="2">
    <location>
        <begin position="602"/>
        <end position="729"/>
    </location>
</feature>
<feature type="compositionally biased region" description="Polar residues" evidence="2">
    <location>
        <begin position="493"/>
        <end position="520"/>
    </location>
</feature>
<feature type="coiled-coil region" evidence="1">
    <location>
        <begin position="314"/>
        <end position="348"/>
    </location>
</feature>
<feature type="compositionally biased region" description="Polar residues" evidence="2">
    <location>
        <begin position="92"/>
        <end position="109"/>
    </location>
</feature>
<reference evidence="3 4" key="1">
    <citation type="submission" date="2016-09" db="EMBL/GenBank/DDBJ databases">
        <authorList>
            <person name="Capua I."/>
            <person name="De Benedictis P."/>
            <person name="Joannis T."/>
            <person name="Lombin L.H."/>
            <person name="Cattoli G."/>
        </authorList>
    </citation>
    <scope>NUCLEOTIDE SEQUENCE [LARGE SCALE GENOMIC DNA]</scope>
    <source>
        <strain evidence="3 4">IMI 309357</strain>
    </source>
</reference>
<sequence length="971" mass="107356">MADLGSASSGSRRGGVCLAEHSPQFAATREPLRTTPSSSESTVRDAKSPSDVFAADLSDQTSQLHLGDYQLPQPPKFQSANFTFARNQEQGSFQNAGSAQNPSHFSTRRASIPSEKTAFATPTGRSAVQPNTAGHRSGPLPSAKSSRQFGTATPSIKTPGHHTPGSLNNDIRRIQPDLAPVLEDKKKLMPNLELTKTKKNIAEMAAHCQIDGPLAGPLRESRRSELARNHPAWIPARQVQAGIMTTQQAIRRTPGIPSNIANDLCDGLQTYAQKVNDILRQAVNEVADIKIDLEYNDKILCSNKLESSIIYEERKQLKRDVAEIHRKHEDLEDRLARYHVEQENHKNKVLEFLARLDPRNDEEDEDREQIVAELLQTLKDFMNRPSSRWMHGERETSSKAITTLSTASIAALEKENQPQSAKRFQQPQEARRPHDSESYEIVPSMDNALQPFNYQQNMEQPQRSAPAYAPTQNGPPMSYPGMFGSGRRPGDNRTMSSAGWTRASSVARTQHNAPPSGSYSRTRDVQNGFGGGYQQSNGFAGPNNYRGQIDMPSRPGTAMGHRGSFRPNAPEFHPSMFANADNSSFHNDASYNMNYGPGSNTGSRHDFNGGSALYRSPTPRSASHFGNFEGPSSGFTRPSPLVPSGHQGSQGPQGMGSNHMGYSNDYSMIPQRIRNHAPNSSGNSHHTANFSQQGAFSPGPFGQGGNGPSHAVTSPFAPGNGFGEDEGGDNERYARALESVVILRYMMKLYAPFSEQQAWSYIRQHMHDPMSRACLISRTMIDLLVNRIFTFEAWEGFSVDADRQLREIRHEMNNLPAGQGGALQVCIDRLAAIVNSCINHERYDAYRNHRIEYFQAELREMLSPLLLPESEGGPDLERADEALRQMCEKAWSISAKMFTSRWTFEFRFPDTGVRFNTGTMVGIAPNIGPQLLQAEHWRVQLVVTPVITVRNDTGASISVASITSAHVICMK</sequence>
<feature type="region of interest" description="Disordered" evidence="2">
    <location>
        <begin position="484"/>
        <end position="525"/>
    </location>
</feature>
<feature type="compositionally biased region" description="Low complexity" evidence="2">
    <location>
        <begin position="1"/>
        <end position="15"/>
    </location>
</feature>
<comment type="caution">
    <text evidence="3">The sequence shown here is derived from an EMBL/GenBank/DDBJ whole genome shotgun (WGS) entry which is preliminary data.</text>
</comment>
<dbReference type="AlphaFoldDB" id="A0A1G4AU97"/>
<keyword evidence="1" id="KW-0175">Coiled coil</keyword>
<keyword evidence="4" id="KW-1185">Reference proteome</keyword>
<feature type="region of interest" description="Disordered" evidence="2">
    <location>
        <begin position="457"/>
        <end position="476"/>
    </location>
</feature>
<feature type="compositionally biased region" description="Polar residues" evidence="2">
    <location>
        <begin position="143"/>
        <end position="156"/>
    </location>
</feature>
<gene>
    <name evidence="3" type="ORF">CORC01_12078</name>
</gene>
<feature type="compositionally biased region" description="Low complexity" evidence="2">
    <location>
        <begin position="644"/>
        <end position="657"/>
    </location>
</feature>
<evidence type="ECO:0000256" key="2">
    <source>
        <dbReference type="SAM" id="MobiDB-lite"/>
    </source>
</evidence>